<reference evidence="3 4" key="1">
    <citation type="journal article" date="2019" name="Int. J. Syst. Evol. Microbiol.">
        <title>The Global Catalogue of Microorganisms (GCM) 10K type strain sequencing project: providing services to taxonomists for standard genome sequencing and annotation.</title>
        <authorList>
            <consortium name="The Broad Institute Genomics Platform"/>
            <consortium name="The Broad Institute Genome Sequencing Center for Infectious Disease"/>
            <person name="Wu L."/>
            <person name="Ma J."/>
        </authorList>
    </citation>
    <scope>NUCLEOTIDE SEQUENCE [LARGE SCALE GENOMIC DNA]</scope>
    <source>
        <strain evidence="3 4">DT72</strain>
    </source>
</reference>
<accession>A0ABD5WSV7</accession>
<dbReference type="InterPro" id="IPR018649">
    <property type="entry name" value="SHOCT"/>
</dbReference>
<proteinExistence type="predicted"/>
<dbReference type="EMBL" id="JBHSZH010000005">
    <property type="protein sequence ID" value="MFC7082277.1"/>
    <property type="molecule type" value="Genomic_DNA"/>
</dbReference>
<protein>
    <submittedName>
        <fullName evidence="3">SHOCT domain-containing protein</fullName>
    </submittedName>
</protein>
<keyword evidence="1" id="KW-1133">Transmembrane helix</keyword>
<keyword evidence="1" id="KW-0812">Transmembrane</keyword>
<dbReference type="GeneID" id="79304314"/>
<feature type="transmembrane region" description="Helical" evidence="1">
    <location>
        <begin position="35"/>
        <end position="55"/>
    </location>
</feature>
<evidence type="ECO:0000313" key="4">
    <source>
        <dbReference type="Proteomes" id="UP001596407"/>
    </source>
</evidence>
<name>A0ABD5WSV7_9EURY</name>
<gene>
    <name evidence="3" type="ORF">ACFQJ6_21520</name>
</gene>
<dbReference type="RefSeq" id="WP_276279733.1">
    <property type="nucleotide sequence ID" value="NZ_CP119809.1"/>
</dbReference>
<organism evidence="3 4">
    <name type="scientific">Halorussus caseinilyticus</name>
    <dbReference type="NCBI Taxonomy" id="3034025"/>
    <lineage>
        <taxon>Archaea</taxon>
        <taxon>Methanobacteriati</taxon>
        <taxon>Methanobacteriota</taxon>
        <taxon>Stenosarchaea group</taxon>
        <taxon>Halobacteria</taxon>
        <taxon>Halobacteriales</taxon>
        <taxon>Haladaptataceae</taxon>
        <taxon>Halorussus</taxon>
    </lineage>
</organism>
<evidence type="ECO:0000259" key="2">
    <source>
        <dbReference type="Pfam" id="PF09851"/>
    </source>
</evidence>
<dbReference type="AlphaFoldDB" id="A0ABD5WSV7"/>
<dbReference type="Pfam" id="PF09851">
    <property type="entry name" value="SHOCT"/>
    <property type="match status" value="1"/>
</dbReference>
<dbReference type="Proteomes" id="UP001596407">
    <property type="component" value="Unassembled WGS sequence"/>
</dbReference>
<keyword evidence="4" id="KW-1185">Reference proteome</keyword>
<comment type="caution">
    <text evidence="3">The sequence shown here is derived from an EMBL/GenBank/DDBJ whole genome shotgun (WGS) entry which is preliminary data.</text>
</comment>
<keyword evidence="1" id="KW-0472">Membrane</keyword>
<feature type="transmembrane region" description="Helical" evidence="1">
    <location>
        <begin position="12"/>
        <end position="29"/>
    </location>
</feature>
<feature type="domain" description="SHOCT" evidence="2">
    <location>
        <begin position="83"/>
        <end position="110"/>
    </location>
</feature>
<evidence type="ECO:0000313" key="3">
    <source>
        <dbReference type="EMBL" id="MFC7082277.1"/>
    </source>
</evidence>
<evidence type="ECO:0000256" key="1">
    <source>
        <dbReference type="SAM" id="Phobius"/>
    </source>
</evidence>
<sequence>MRERSAQFEKKTLLAVLSVLTFGLTAFFAVVGLDFLVPTVFVLGFFIVVPLVALLGDSLPMVASDDDADAAGVRVGQGTTADDPITELRARYARGELTDAEFERRLERLLETEDVGATGSRERVFDRE</sequence>